<dbReference type="EMBL" id="MU006056">
    <property type="protein sequence ID" value="KAF2857239.1"/>
    <property type="molecule type" value="Genomic_DNA"/>
</dbReference>
<dbReference type="OrthoDB" id="6431331at2759"/>
<gene>
    <name evidence="1" type="ORF">K470DRAFT_11881</name>
</gene>
<proteinExistence type="predicted"/>
<name>A0A6A7BRC7_9PEZI</name>
<dbReference type="Gene3D" id="3.40.50.1820">
    <property type="entry name" value="alpha/beta hydrolase"/>
    <property type="match status" value="1"/>
</dbReference>
<protein>
    <recommendedName>
        <fullName evidence="3">AB hydrolase-1 domain-containing protein</fullName>
    </recommendedName>
</protein>
<dbReference type="PANTHER" id="PTHR37471:SF1">
    <property type="entry name" value="AB HYDROLASE-1 DOMAIN-CONTAINING PROTEIN"/>
    <property type="match status" value="1"/>
</dbReference>
<dbReference type="PANTHER" id="PTHR37471">
    <property type="entry name" value="UNNAMED PRODUCT"/>
    <property type="match status" value="1"/>
</dbReference>
<evidence type="ECO:0008006" key="3">
    <source>
        <dbReference type="Google" id="ProtNLM"/>
    </source>
</evidence>
<dbReference type="InterPro" id="IPR029058">
    <property type="entry name" value="AB_hydrolase_fold"/>
</dbReference>
<dbReference type="AlphaFoldDB" id="A0A6A7BRC7"/>
<evidence type="ECO:0000313" key="1">
    <source>
        <dbReference type="EMBL" id="KAF2857239.1"/>
    </source>
</evidence>
<dbReference type="Proteomes" id="UP000799421">
    <property type="component" value="Unassembled WGS sequence"/>
</dbReference>
<dbReference type="SUPFAM" id="SSF53474">
    <property type="entry name" value="alpha/beta-Hydrolases"/>
    <property type="match status" value="1"/>
</dbReference>
<sequence length="466" mass="52997">MINQSRTELVLIRAVILLLSAIGPVCTAYTAVLALRGAITPQTKIQSCTHLQRKAIHPPLNSKLKRKEIFNNIKAELQDPRKFLSGWFRGANVEDIHREDLLDFLDWTFWEGRCGHDDSQELQAIADEVEELVGCKFKDGRGSAKGLRLTIDPIEMQPRSLVWYTIIMLLDTITHIRLLFHGMKYMWTPTTAFVVFPPRPLAFVTASGGSPADAMSYWYRPHAARDQLPIVYLHGIGIGLHQDVAFINDLTIALDHSSKDKVGILCVEMLPISNRLMSPMATRQRFVKQLTQVLNYHGWQRFVLASHSYGSVLTTHVLNDPQLAKRVSACLLIDPVTILLHTPSVAYNFTARRPREANEWQLWYFASQDPGVAHTLGRHFFWSENVLWRQRIQELVNDGMCMTFSLAGKDLIVDATAVRDCLMQGQVNESRLQVLWWDGLDHAQVFEDAASRTRLTETLVHYSRGC</sequence>
<organism evidence="1 2">
    <name type="scientific">Piedraia hortae CBS 480.64</name>
    <dbReference type="NCBI Taxonomy" id="1314780"/>
    <lineage>
        <taxon>Eukaryota</taxon>
        <taxon>Fungi</taxon>
        <taxon>Dikarya</taxon>
        <taxon>Ascomycota</taxon>
        <taxon>Pezizomycotina</taxon>
        <taxon>Dothideomycetes</taxon>
        <taxon>Dothideomycetidae</taxon>
        <taxon>Capnodiales</taxon>
        <taxon>Piedraiaceae</taxon>
        <taxon>Piedraia</taxon>
    </lineage>
</organism>
<reference evidence="1" key="1">
    <citation type="journal article" date="2020" name="Stud. Mycol.">
        <title>101 Dothideomycetes genomes: a test case for predicting lifestyles and emergence of pathogens.</title>
        <authorList>
            <person name="Haridas S."/>
            <person name="Albert R."/>
            <person name="Binder M."/>
            <person name="Bloem J."/>
            <person name="Labutti K."/>
            <person name="Salamov A."/>
            <person name="Andreopoulos B."/>
            <person name="Baker S."/>
            <person name="Barry K."/>
            <person name="Bills G."/>
            <person name="Bluhm B."/>
            <person name="Cannon C."/>
            <person name="Castanera R."/>
            <person name="Culley D."/>
            <person name="Daum C."/>
            <person name="Ezra D."/>
            <person name="Gonzalez J."/>
            <person name="Henrissat B."/>
            <person name="Kuo A."/>
            <person name="Liang C."/>
            <person name="Lipzen A."/>
            <person name="Lutzoni F."/>
            <person name="Magnuson J."/>
            <person name="Mondo S."/>
            <person name="Nolan M."/>
            <person name="Ohm R."/>
            <person name="Pangilinan J."/>
            <person name="Park H.-J."/>
            <person name="Ramirez L."/>
            <person name="Alfaro M."/>
            <person name="Sun H."/>
            <person name="Tritt A."/>
            <person name="Yoshinaga Y."/>
            <person name="Zwiers L.-H."/>
            <person name="Turgeon B."/>
            <person name="Goodwin S."/>
            <person name="Spatafora J."/>
            <person name="Crous P."/>
            <person name="Grigoriev I."/>
        </authorList>
    </citation>
    <scope>NUCLEOTIDE SEQUENCE</scope>
    <source>
        <strain evidence="1">CBS 480.64</strain>
    </source>
</reference>
<accession>A0A6A7BRC7</accession>
<evidence type="ECO:0000313" key="2">
    <source>
        <dbReference type="Proteomes" id="UP000799421"/>
    </source>
</evidence>
<keyword evidence="2" id="KW-1185">Reference proteome</keyword>